<gene>
    <name evidence="4" type="ORF">NA56DRAFT_336499</name>
</gene>
<dbReference type="GO" id="GO:0008270">
    <property type="term" value="F:zinc ion binding"/>
    <property type="evidence" value="ECO:0007669"/>
    <property type="project" value="UniProtKB-KW"/>
</dbReference>
<keyword evidence="5" id="KW-1185">Reference proteome</keyword>
<evidence type="ECO:0000259" key="3">
    <source>
        <dbReference type="PROSITE" id="PS50158"/>
    </source>
</evidence>
<keyword evidence="1" id="KW-0479">Metal-binding</keyword>
<dbReference type="PROSITE" id="PS50158">
    <property type="entry name" value="ZF_CCHC"/>
    <property type="match status" value="1"/>
</dbReference>
<dbReference type="EMBL" id="KZ613468">
    <property type="protein sequence ID" value="PMD26102.1"/>
    <property type="molecule type" value="Genomic_DNA"/>
</dbReference>
<evidence type="ECO:0000313" key="4">
    <source>
        <dbReference type="EMBL" id="PMD26102.1"/>
    </source>
</evidence>
<reference evidence="4 5" key="1">
    <citation type="submission" date="2016-05" db="EMBL/GenBank/DDBJ databases">
        <title>A degradative enzymes factory behind the ericoid mycorrhizal symbiosis.</title>
        <authorList>
            <consortium name="DOE Joint Genome Institute"/>
            <person name="Martino E."/>
            <person name="Morin E."/>
            <person name="Grelet G."/>
            <person name="Kuo A."/>
            <person name="Kohler A."/>
            <person name="Daghino S."/>
            <person name="Barry K."/>
            <person name="Choi C."/>
            <person name="Cichocki N."/>
            <person name="Clum A."/>
            <person name="Copeland A."/>
            <person name="Hainaut M."/>
            <person name="Haridas S."/>
            <person name="Labutti K."/>
            <person name="Lindquist E."/>
            <person name="Lipzen A."/>
            <person name="Khouja H.-R."/>
            <person name="Murat C."/>
            <person name="Ohm R."/>
            <person name="Olson A."/>
            <person name="Spatafora J."/>
            <person name="Veneault-Fourrey C."/>
            <person name="Henrissat B."/>
            <person name="Grigoriev I."/>
            <person name="Martin F."/>
            <person name="Perotto S."/>
        </authorList>
    </citation>
    <scope>NUCLEOTIDE SEQUENCE [LARGE SCALE GENOMIC DNA]</scope>
    <source>
        <strain evidence="4 5">UAMH 7357</strain>
    </source>
</reference>
<dbReference type="OrthoDB" id="3560282at2759"/>
<keyword evidence="1" id="KW-0863">Zinc-finger</keyword>
<dbReference type="Proteomes" id="UP000235672">
    <property type="component" value="Unassembled WGS sequence"/>
</dbReference>
<protein>
    <recommendedName>
        <fullName evidence="3">CCHC-type domain-containing protein</fullName>
    </recommendedName>
</protein>
<evidence type="ECO:0000313" key="5">
    <source>
        <dbReference type="Proteomes" id="UP000235672"/>
    </source>
</evidence>
<keyword evidence="1" id="KW-0862">Zinc</keyword>
<feature type="domain" description="CCHC-type" evidence="3">
    <location>
        <begin position="199"/>
        <end position="213"/>
    </location>
</feature>
<accession>A0A2J6QIM1</accession>
<feature type="region of interest" description="Disordered" evidence="2">
    <location>
        <begin position="203"/>
        <end position="242"/>
    </location>
</feature>
<organism evidence="4 5">
    <name type="scientific">Hyaloscypha hepaticicola</name>
    <dbReference type="NCBI Taxonomy" id="2082293"/>
    <lineage>
        <taxon>Eukaryota</taxon>
        <taxon>Fungi</taxon>
        <taxon>Dikarya</taxon>
        <taxon>Ascomycota</taxon>
        <taxon>Pezizomycotina</taxon>
        <taxon>Leotiomycetes</taxon>
        <taxon>Helotiales</taxon>
        <taxon>Hyaloscyphaceae</taxon>
        <taxon>Hyaloscypha</taxon>
    </lineage>
</organism>
<feature type="compositionally biased region" description="Basic and acidic residues" evidence="2">
    <location>
        <begin position="203"/>
        <end position="220"/>
    </location>
</feature>
<proteinExistence type="predicted"/>
<dbReference type="Pfam" id="PF00098">
    <property type="entry name" value="zf-CCHC"/>
    <property type="match status" value="1"/>
</dbReference>
<evidence type="ECO:0000256" key="1">
    <source>
        <dbReference type="PROSITE-ProRule" id="PRU00047"/>
    </source>
</evidence>
<dbReference type="SUPFAM" id="SSF57756">
    <property type="entry name" value="Retrovirus zinc finger-like domains"/>
    <property type="match status" value="1"/>
</dbReference>
<dbReference type="InterPro" id="IPR001878">
    <property type="entry name" value="Znf_CCHC"/>
</dbReference>
<name>A0A2J6QIM1_9HELO</name>
<feature type="compositionally biased region" description="Basic and acidic residues" evidence="2">
    <location>
        <begin position="229"/>
        <end position="242"/>
    </location>
</feature>
<dbReference type="AlphaFoldDB" id="A0A2J6QIM1"/>
<evidence type="ECO:0000256" key="2">
    <source>
        <dbReference type="SAM" id="MobiDB-lite"/>
    </source>
</evidence>
<sequence>MLYLFNRTSGDTQKHLQPRYDEDSQTRFIIAKEMLDYLASIYINPNAIREARHDYNSLLMKPSQSFSEFQTQFLYLAGKAQVPRESLRIDLYDRVTTALQKGIAPNLRLLPTYRELAADLASLDTELRRIAVQEDRQRRFRERQSTRTHATTSIGSAPVAIVTPKPTTTVHSPFVRARSETPRTEPYRPVPADATFTYFNCDKPGHMAKECPEPRRGDLKEIEEELEESCNKQDEDSGKEEP</sequence>
<dbReference type="InterPro" id="IPR036875">
    <property type="entry name" value="Znf_CCHC_sf"/>
</dbReference>
<dbReference type="STRING" id="1745343.A0A2J6QIM1"/>
<dbReference type="GO" id="GO:0003676">
    <property type="term" value="F:nucleic acid binding"/>
    <property type="evidence" value="ECO:0007669"/>
    <property type="project" value="InterPro"/>
</dbReference>
<dbReference type="Gene3D" id="4.10.60.10">
    <property type="entry name" value="Zinc finger, CCHC-type"/>
    <property type="match status" value="1"/>
</dbReference>